<dbReference type="PANTHER" id="PTHR32215:SF0">
    <property type="entry name" value="CILIA- AND FLAGELLA-ASSOCIATED PROTEIN 57"/>
    <property type="match status" value="1"/>
</dbReference>
<keyword evidence="5" id="KW-1185">Reference proteome</keyword>
<dbReference type="PROSITE" id="PS50082">
    <property type="entry name" value="WD_REPEATS_2"/>
    <property type="match status" value="1"/>
</dbReference>
<proteinExistence type="predicted"/>
<dbReference type="AlphaFoldDB" id="A0AAD7U9B1"/>
<evidence type="ECO:0000256" key="3">
    <source>
        <dbReference type="SAM" id="MobiDB-lite"/>
    </source>
</evidence>
<dbReference type="EMBL" id="JAQMWT010000570">
    <property type="protein sequence ID" value="KAJ8599378.1"/>
    <property type="molecule type" value="Genomic_DNA"/>
</dbReference>
<dbReference type="InterPro" id="IPR036322">
    <property type="entry name" value="WD40_repeat_dom_sf"/>
</dbReference>
<feature type="region of interest" description="Disordered" evidence="3">
    <location>
        <begin position="1232"/>
        <end position="1269"/>
    </location>
</feature>
<keyword evidence="1" id="KW-0853">WD repeat</keyword>
<feature type="coiled-coil region" evidence="2">
    <location>
        <begin position="978"/>
        <end position="1075"/>
    </location>
</feature>
<comment type="caution">
    <text evidence="4">The sequence shown here is derived from an EMBL/GenBank/DDBJ whole genome shotgun (WGS) entry which is preliminary data.</text>
</comment>
<evidence type="ECO:0000256" key="1">
    <source>
        <dbReference type="PROSITE-ProRule" id="PRU00221"/>
    </source>
</evidence>
<feature type="region of interest" description="Disordered" evidence="3">
    <location>
        <begin position="1148"/>
        <end position="1176"/>
    </location>
</feature>
<dbReference type="PANTHER" id="PTHR32215">
    <property type="entry name" value="CILIA- AND FLAGELLA-ASSOCIATED PROTEIN 57"/>
    <property type="match status" value="1"/>
</dbReference>
<feature type="compositionally biased region" description="Polar residues" evidence="3">
    <location>
        <begin position="1251"/>
        <end position="1269"/>
    </location>
</feature>
<evidence type="ECO:0000256" key="2">
    <source>
        <dbReference type="SAM" id="Coils"/>
    </source>
</evidence>
<dbReference type="Gene3D" id="2.130.10.10">
    <property type="entry name" value="YVTN repeat-like/Quinoprotein amine dehydrogenase"/>
    <property type="match status" value="2"/>
</dbReference>
<reference evidence="4" key="1">
    <citation type="submission" date="2023-01" db="EMBL/GenBank/DDBJ databases">
        <title>Metagenome sequencing of chrysophaentin producing Chrysophaeum taylorii.</title>
        <authorList>
            <person name="Davison J."/>
            <person name="Bewley C."/>
        </authorList>
    </citation>
    <scope>NUCLEOTIDE SEQUENCE</scope>
    <source>
        <strain evidence="4">NIES-1699</strain>
    </source>
</reference>
<protein>
    <recommendedName>
        <fullName evidence="6">Cilia- and flagella-associated protein 57</fullName>
    </recommendedName>
</protein>
<dbReference type="InterPro" id="IPR052993">
    <property type="entry name" value="CFA-57"/>
</dbReference>
<keyword evidence="2" id="KW-0175">Coiled coil</keyword>
<organism evidence="4 5">
    <name type="scientific">Chrysophaeum taylorii</name>
    <dbReference type="NCBI Taxonomy" id="2483200"/>
    <lineage>
        <taxon>Eukaryota</taxon>
        <taxon>Sar</taxon>
        <taxon>Stramenopiles</taxon>
        <taxon>Ochrophyta</taxon>
        <taxon>Pelagophyceae</taxon>
        <taxon>Pelagomonadales</taxon>
        <taxon>Pelagomonadaceae</taxon>
        <taxon>Chrysophaeum</taxon>
    </lineage>
</organism>
<accession>A0AAD7U9B1</accession>
<evidence type="ECO:0008006" key="6">
    <source>
        <dbReference type="Google" id="ProtNLM"/>
    </source>
</evidence>
<dbReference type="InterPro" id="IPR015943">
    <property type="entry name" value="WD40/YVTN_repeat-like_dom_sf"/>
</dbReference>
<evidence type="ECO:0000313" key="4">
    <source>
        <dbReference type="EMBL" id="KAJ8599378.1"/>
    </source>
</evidence>
<dbReference type="Pfam" id="PF00400">
    <property type="entry name" value="WD40"/>
    <property type="match status" value="1"/>
</dbReference>
<dbReference type="PROSITE" id="PS50294">
    <property type="entry name" value="WD_REPEATS_REGION"/>
    <property type="match status" value="1"/>
</dbReference>
<dbReference type="Proteomes" id="UP001230188">
    <property type="component" value="Unassembled WGS sequence"/>
</dbReference>
<evidence type="ECO:0000313" key="5">
    <source>
        <dbReference type="Proteomes" id="UP001230188"/>
    </source>
</evidence>
<dbReference type="InterPro" id="IPR001680">
    <property type="entry name" value="WD40_rpt"/>
</dbReference>
<dbReference type="SUPFAM" id="SSF50978">
    <property type="entry name" value="WD40 repeat-like"/>
    <property type="match status" value="2"/>
</dbReference>
<sequence>MLVETASPRAIAPWHAFGVNPRLGCPVVPLVAEELSFVACVESTLAFVCGGDEGQRVGRPMQFFPLVTRVTTLAFHQRKKLLASCATGGIVYSIGTFNGSLVPGVMAKLEYHEEFSKAAFSPDSIFLVCVTRLSNTAVGYEWRTGRVTFAVNIENPVANLAYHPTDSLELSTCGPRQHLRLWRLLHKRLKPRPPIDGLRRDDCFTFHAWLENATELLAAGTRDGTVVVVQQNKLSQRFDRVHGATVRAVHAIEGGGFATVCEDGVACVFVQSGETSSDGTHKSSSRPRASVQVARRVALGLSSGVYAVALFPRSTVSLVCCRDGLATLDFADLLPNAPSSSCSASSSEEHTEAPVSRLGSRFHESPIVALSAAQRIPLVASCSAATEDRGGNCICVWDWQARTLVARHAGDTTMPKKRLVGVDLHPGGHQLLAGFAGEVALYHVAYEQLLLDQSFQVRGVVSLKRDATPLVATTDLSIVKYSRGGNFFVAVLGRLVEVFATIAQAGRAGLVHCLCGHASDVRAVAWGPDNLTIWTASDDGAVYEWSVGAAAHLYKIVNRTKDFVRLGVAWQHLAAFVEDGALVAAGRTRTALPADSIKKKSTSSESENDDANSRAVVTVWTDKALDAHATDLPLPDDDRRVTSVVTIDASNGLAATLVIGTSRGSVLVYQWNLVDHKNGSAAATEIPLCGGSVAAMTFCCNGDRLCVTGVDGSVLVCTASRKFKMAVLDNTDNCESECEMLLAERSFVHRLEDQVVSLTMQLEETKQEVRKRANEMAPAFRREIEELQHHYQSQLQARDADLDASHASLDRAKEKYEAQLCDIKKRFDAELAELEMLYERKLAIEAARYTEIQVDRDAVALEAREQAASLKKSSQEDLDQLRRETHSRIADGEREVGLLKEYLQHAKHHFHQHLEEQDKHHDLELVKAKCDKEKAIVLANQAKHNLLRDNARIKQSNMELKELAHRNRDDLIECQQALINEQKRNDAQAKQIEDQKRNLAAETTRADRLEHLANQQGQKLKELEQLRTMLSQQKDVMKGTIHEKDTILEQSKNTLKRLDAILEEAGLRNKTLEESIQRKVSELRRVTKMLNDCRTHMYAKDKSLSRVREFVDVLLLKLRNPEIRPAESVVTEIKTIRDSVAKVQAIKPKDDAIAPPEQARSPPRLRPVSQNKVRQKPTVGAIDVQHDLEKQTMDKLRNHNVELMGELNDLRFDRLSLRRKLRDARFQIRWGRRAITDDGEEEEQHGPESASGHSAPSIRPSTASCLQGE</sequence>
<feature type="repeat" description="WD" evidence="1">
    <location>
        <begin position="514"/>
        <end position="555"/>
    </location>
</feature>
<dbReference type="SMART" id="SM00320">
    <property type="entry name" value="WD40"/>
    <property type="match status" value="6"/>
</dbReference>
<name>A0AAD7U9B1_9STRA</name>
<gene>
    <name evidence="4" type="ORF">CTAYLR_007014</name>
</gene>